<reference evidence="9 10" key="1">
    <citation type="journal article" date="2023" name="Elife">
        <title>Identification of key yeast species and microbe-microbe interactions impacting larval growth of Drosophila in the wild.</title>
        <authorList>
            <person name="Mure A."/>
            <person name="Sugiura Y."/>
            <person name="Maeda R."/>
            <person name="Honda K."/>
            <person name="Sakurai N."/>
            <person name="Takahashi Y."/>
            <person name="Watada M."/>
            <person name="Katoh T."/>
            <person name="Gotoh A."/>
            <person name="Gotoh Y."/>
            <person name="Taniguchi I."/>
            <person name="Nakamura K."/>
            <person name="Hayashi T."/>
            <person name="Katayama T."/>
            <person name="Uemura T."/>
            <person name="Hattori Y."/>
        </authorList>
    </citation>
    <scope>NUCLEOTIDE SEQUENCE [LARGE SCALE GENOMIC DNA]</scope>
    <source>
        <strain evidence="9 10">PK-24</strain>
    </source>
</reference>
<keyword evidence="3" id="KW-0540">Nuclease</keyword>
<dbReference type="EMBL" id="BTGB01000003">
    <property type="protein sequence ID" value="GMM45849.1"/>
    <property type="molecule type" value="Genomic_DNA"/>
</dbReference>
<dbReference type="AlphaFoldDB" id="A0AAV5R2T8"/>
<dbReference type="PANTHER" id="PTHR12801:SF115">
    <property type="entry name" value="FI18136P1-RELATED"/>
    <property type="match status" value="1"/>
</dbReference>
<sequence length="708" mass="81086">MDSLEMEDSHGMHHRVARLSITVDDNVEREKFLLNINGKDGSKEDNNNNNSNNNNNNDDDVNKENTLIELPNKTNNTKKALNKKEKRKLHKQNKKLANLNKKNNESAIDEESETGNDTNFIPPPPRQKRRRSSVAPVIVRKKKFLAEIPKLSILNDRTKKVSVSSIRDLLLYSLTDMNLKPNWCSLINRRSVDKFVIVFLRGLTNDEFGMPILKDEIDPKLINNYPIDDNLSNFNKIFNEVIPMIAPGSKKCIFSTYSSLISYSLSSKQKAAIQKENQNRKISYVDLCLSIDDLIFNNYPIHKDTPNATTELINLTSDFKSTFLLHNDQKLYALDCEMCRSIDSRVLARVSLTDSDNNIIIDKLIKPSEPIVDYVTQYSGITEEQLIGIETTLDDIQNEILSIVSSNDILIGHSLESDLNILKLKHPNIIDTSICFDHPRGPPSKASLKMLMNQHFEKDIQKKISGHDSVEDCISCMELVKLKISKGYLYGKSYNMESLFKRIQQNYKLIKDSNGEKIPKKSVVIGYSNVKNFGHHEKQIQCFNDDEIIDKFIENQLENDLIILKLRELEWFKEYSPNNVVENLQLPKTKEEMLSKVNERIMKIYENLTPNSILVVCSENGDTREMFRLQELSKTFQYKVEKGENDENIHIEENLWNEENAEKLSKALDTARDTLLLCTLKPPSTTSKPSTSISPPPITDETPSQSVV</sequence>
<feature type="compositionally biased region" description="Low complexity" evidence="7">
    <location>
        <begin position="47"/>
        <end position="56"/>
    </location>
</feature>
<keyword evidence="4" id="KW-0378">Hydrolase</keyword>
<dbReference type="GO" id="GO:0005634">
    <property type="term" value="C:nucleus"/>
    <property type="evidence" value="ECO:0007669"/>
    <property type="project" value="UniProtKB-SubCell"/>
</dbReference>
<dbReference type="InterPro" id="IPR013520">
    <property type="entry name" value="Ribonucl_H"/>
</dbReference>
<evidence type="ECO:0000259" key="8">
    <source>
        <dbReference type="SMART" id="SM00479"/>
    </source>
</evidence>
<comment type="subcellular location">
    <subcellularLocation>
        <location evidence="1">Nucleus</location>
    </subcellularLocation>
</comment>
<evidence type="ECO:0000256" key="4">
    <source>
        <dbReference type="ARBA" id="ARBA00022801"/>
    </source>
</evidence>
<evidence type="ECO:0000256" key="7">
    <source>
        <dbReference type="SAM" id="MobiDB-lite"/>
    </source>
</evidence>
<gene>
    <name evidence="9" type="ORF">DAPK24_024240</name>
</gene>
<dbReference type="InterPro" id="IPR034922">
    <property type="entry name" value="REX1-like_exo"/>
</dbReference>
<dbReference type="PANTHER" id="PTHR12801">
    <property type="entry name" value="RNA EXONUCLEASE REXO1 / RECO3 FAMILY MEMBER-RELATED"/>
    <property type="match status" value="1"/>
</dbReference>
<organism evidence="9 10">
    <name type="scientific">Pichia kluyveri</name>
    <name type="common">Yeast</name>
    <dbReference type="NCBI Taxonomy" id="36015"/>
    <lineage>
        <taxon>Eukaryota</taxon>
        <taxon>Fungi</taxon>
        <taxon>Dikarya</taxon>
        <taxon>Ascomycota</taxon>
        <taxon>Saccharomycotina</taxon>
        <taxon>Pichiomycetes</taxon>
        <taxon>Pichiales</taxon>
        <taxon>Pichiaceae</taxon>
        <taxon>Pichia</taxon>
    </lineage>
</organism>
<dbReference type="Proteomes" id="UP001378960">
    <property type="component" value="Unassembled WGS sequence"/>
</dbReference>
<dbReference type="SUPFAM" id="SSF53098">
    <property type="entry name" value="Ribonuclease H-like"/>
    <property type="match status" value="1"/>
</dbReference>
<feature type="region of interest" description="Disordered" evidence="7">
    <location>
        <begin position="680"/>
        <end position="708"/>
    </location>
</feature>
<dbReference type="InterPro" id="IPR047021">
    <property type="entry name" value="REXO1/3/4-like"/>
</dbReference>
<accession>A0AAV5R2T8</accession>
<dbReference type="InterPro" id="IPR012337">
    <property type="entry name" value="RNaseH-like_sf"/>
</dbReference>
<name>A0AAV5R2T8_PICKL</name>
<evidence type="ECO:0000256" key="1">
    <source>
        <dbReference type="ARBA" id="ARBA00004123"/>
    </source>
</evidence>
<evidence type="ECO:0000256" key="3">
    <source>
        <dbReference type="ARBA" id="ARBA00022722"/>
    </source>
</evidence>
<evidence type="ECO:0000256" key="6">
    <source>
        <dbReference type="ARBA" id="ARBA00023242"/>
    </source>
</evidence>
<dbReference type="Gene3D" id="3.30.420.10">
    <property type="entry name" value="Ribonuclease H-like superfamily/Ribonuclease H"/>
    <property type="match status" value="1"/>
</dbReference>
<feature type="domain" description="Exonuclease" evidence="8">
    <location>
        <begin position="330"/>
        <end position="489"/>
    </location>
</feature>
<evidence type="ECO:0000256" key="5">
    <source>
        <dbReference type="ARBA" id="ARBA00022839"/>
    </source>
</evidence>
<dbReference type="GO" id="GO:0003676">
    <property type="term" value="F:nucleic acid binding"/>
    <property type="evidence" value="ECO:0007669"/>
    <property type="project" value="InterPro"/>
</dbReference>
<evidence type="ECO:0000313" key="9">
    <source>
        <dbReference type="EMBL" id="GMM45849.1"/>
    </source>
</evidence>
<dbReference type="InterPro" id="IPR036397">
    <property type="entry name" value="RNaseH_sf"/>
</dbReference>
<comment type="caution">
    <text evidence="9">The sequence shown here is derived from an EMBL/GenBank/DDBJ whole genome shotgun (WGS) entry which is preliminary data.</text>
</comment>
<keyword evidence="6" id="KW-0539">Nucleus</keyword>
<dbReference type="SMART" id="SM00479">
    <property type="entry name" value="EXOIII"/>
    <property type="match status" value="1"/>
</dbReference>
<evidence type="ECO:0000313" key="10">
    <source>
        <dbReference type="Proteomes" id="UP001378960"/>
    </source>
</evidence>
<evidence type="ECO:0000256" key="2">
    <source>
        <dbReference type="ARBA" id="ARBA00006357"/>
    </source>
</evidence>
<dbReference type="CDD" id="cd06145">
    <property type="entry name" value="REX1_like"/>
    <property type="match status" value="1"/>
</dbReference>
<protein>
    <submittedName>
        <fullName evidence="9">Rnh70 protein</fullName>
    </submittedName>
</protein>
<feature type="compositionally biased region" description="Basic residues" evidence="7">
    <location>
        <begin position="80"/>
        <end position="94"/>
    </location>
</feature>
<proteinExistence type="inferred from homology"/>
<dbReference type="FunFam" id="3.30.420.10:FF:000019">
    <property type="entry name" value="RNA exonuclease NEF-sp"/>
    <property type="match status" value="1"/>
</dbReference>
<dbReference type="GO" id="GO:0004527">
    <property type="term" value="F:exonuclease activity"/>
    <property type="evidence" value="ECO:0007669"/>
    <property type="project" value="UniProtKB-KW"/>
</dbReference>
<feature type="compositionally biased region" description="Low complexity" evidence="7">
    <location>
        <begin position="70"/>
        <end position="79"/>
    </location>
</feature>
<feature type="region of interest" description="Disordered" evidence="7">
    <location>
        <begin position="35"/>
        <end position="134"/>
    </location>
</feature>
<keyword evidence="10" id="KW-1185">Reference proteome</keyword>
<comment type="similarity">
    <text evidence="2">Belongs to the REXO1/REXO3 family.</text>
</comment>
<keyword evidence="5" id="KW-0269">Exonuclease</keyword>